<dbReference type="AlphaFoldDB" id="A0A2Z6TFB7"/>
<comment type="similarity">
    <text evidence="7">Belongs to the drug/metabolite transporter (DMT) superfamily. Small multidrug resistance (SMR) (TC 2.A.7.1) family.</text>
</comment>
<feature type="transmembrane region" description="Helical" evidence="8">
    <location>
        <begin position="57"/>
        <end position="78"/>
    </location>
</feature>
<dbReference type="Pfam" id="PF00893">
    <property type="entry name" value="Multi_Drug_Res"/>
    <property type="match status" value="1"/>
</dbReference>
<dbReference type="SUPFAM" id="SSF103481">
    <property type="entry name" value="Multidrug resistance efflux transporter EmrE"/>
    <property type="match status" value="1"/>
</dbReference>
<dbReference type="InterPro" id="IPR045324">
    <property type="entry name" value="Small_multidrug_res"/>
</dbReference>
<evidence type="ECO:0000256" key="4">
    <source>
        <dbReference type="ARBA" id="ARBA00022692"/>
    </source>
</evidence>
<proteinExistence type="inferred from homology"/>
<gene>
    <name evidence="9" type="ORF">LrDSM24759_08640</name>
</gene>
<name>A0A2Z6TFB7_9LACO</name>
<evidence type="ECO:0000256" key="3">
    <source>
        <dbReference type="ARBA" id="ARBA00022475"/>
    </source>
</evidence>
<evidence type="ECO:0000313" key="10">
    <source>
        <dbReference type="Proteomes" id="UP000257317"/>
    </source>
</evidence>
<evidence type="ECO:0000256" key="5">
    <source>
        <dbReference type="ARBA" id="ARBA00022989"/>
    </source>
</evidence>
<dbReference type="Proteomes" id="UP000257317">
    <property type="component" value="Unassembled WGS sequence"/>
</dbReference>
<protein>
    <submittedName>
        <fullName evidence="9">Small multidrug resistance protein</fullName>
    </submittedName>
</protein>
<feature type="transmembrane region" description="Helical" evidence="8">
    <location>
        <begin position="84"/>
        <end position="103"/>
    </location>
</feature>
<accession>A0A2Z6TFB7</accession>
<keyword evidence="3" id="KW-1003">Cell membrane</keyword>
<comment type="caution">
    <text evidence="9">The sequence shown here is derived from an EMBL/GenBank/DDBJ whole genome shotgun (WGS) entry which is preliminary data.</text>
</comment>
<evidence type="ECO:0000256" key="8">
    <source>
        <dbReference type="SAM" id="Phobius"/>
    </source>
</evidence>
<keyword evidence="2" id="KW-0813">Transport</keyword>
<dbReference type="FunFam" id="1.10.3730.20:FF:000001">
    <property type="entry name" value="Quaternary ammonium compound resistance transporter SugE"/>
    <property type="match status" value="1"/>
</dbReference>
<dbReference type="InterPro" id="IPR037185">
    <property type="entry name" value="EmrE-like"/>
</dbReference>
<dbReference type="RefSeq" id="WP_117118287.1">
    <property type="nucleotide sequence ID" value="NZ_BFBY01000005.1"/>
</dbReference>
<keyword evidence="4 7" id="KW-0812">Transmembrane</keyword>
<reference evidence="10" key="1">
    <citation type="submission" date="2018-03" db="EMBL/GenBank/DDBJ databases">
        <title>New taxa in the Lactobacillus gasseri group.</title>
        <authorList>
            <person name="Tanizawa Y."/>
            <person name="Tohno M."/>
            <person name="Endo A."/>
            <person name="Arita M."/>
        </authorList>
    </citation>
    <scope>NUCLEOTIDE SEQUENCE [LARGE SCALE GENOMIC DNA]</scope>
    <source>
        <strain evidence="10">DSM 24759</strain>
    </source>
</reference>
<keyword evidence="5 8" id="KW-1133">Transmembrane helix</keyword>
<organism evidence="9 10">
    <name type="scientific">Lactobacillus rodentium</name>
    <dbReference type="NCBI Taxonomy" id="947835"/>
    <lineage>
        <taxon>Bacteria</taxon>
        <taxon>Bacillati</taxon>
        <taxon>Bacillota</taxon>
        <taxon>Bacilli</taxon>
        <taxon>Lactobacillales</taxon>
        <taxon>Lactobacillaceae</taxon>
        <taxon>Lactobacillus</taxon>
    </lineage>
</organism>
<dbReference type="Gene3D" id="1.10.3730.20">
    <property type="match status" value="1"/>
</dbReference>
<keyword evidence="10" id="KW-1185">Reference proteome</keyword>
<dbReference type="GO" id="GO:0022857">
    <property type="term" value="F:transmembrane transporter activity"/>
    <property type="evidence" value="ECO:0007669"/>
    <property type="project" value="InterPro"/>
</dbReference>
<feature type="transmembrane region" description="Helical" evidence="8">
    <location>
        <begin position="29"/>
        <end position="50"/>
    </location>
</feature>
<evidence type="ECO:0000313" key="9">
    <source>
        <dbReference type="EMBL" id="GBG04950.1"/>
    </source>
</evidence>
<keyword evidence="6 8" id="KW-0472">Membrane</keyword>
<dbReference type="GO" id="GO:0005886">
    <property type="term" value="C:plasma membrane"/>
    <property type="evidence" value="ECO:0007669"/>
    <property type="project" value="UniProtKB-SubCell"/>
</dbReference>
<evidence type="ECO:0000256" key="2">
    <source>
        <dbReference type="ARBA" id="ARBA00022448"/>
    </source>
</evidence>
<evidence type="ECO:0000256" key="6">
    <source>
        <dbReference type="ARBA" id="ARBA00023136"/>
    </source>
</evidence>
<dbReference type="PANTHER" id="PTHR30561:SF1">
    <property type="entry name" value="MULTIDRUG TRANSPORTER EMRE"/>
    <property type="match status" value="1"/>
</dbReference>
<comment type="subcellular location">
    <subcellularLocation>
        <location evidence="1 7">Cell membrane</location>
        <topology evidence="1 7">Multi-pass membrane protein</topology>
    </subcellularLocation>
</comment>
<dbReference type="EMBL" id="BFBY01000005">
    <property type="protein sequence ID" value="GBG04950.1"/>
    <property type="molecule type" value="Genomic_DNA"/>
</dbReference>
<evidence type="ECO:0000256" key="7">
    <source>
        <dbReference type="RuleBase" id="RU003942"/>
    </source>
</evidence>
<sequence>MGYIELAIAIVAEVIGTNFMKASVGFTKLIPAVATIISYIICFYTLSLSLKTLNLSVAYATWGGVGIILTTIVGVMYWKQEVNIPQLIGIGLIVIGVVVTNMFSEGH</sequence>
<dbReference type="PANTHER" id="PTHR30561">
    <property type="entry name" value="SMR FAMILY PROTON-DEPENDENT DRUG EFFLUX TRANSPORTER SUGE"/>
    <property type="match status" value="1"/>
</dbReference>
<dbReference type="InterPro" id="IPR000390">
    <property type="entry name" value="Small_drug/metabolite_transptr"/>
</dbReference>
<evidence type="ECO:0000256" key="1">
    <source>
        <dbReference type="ARBA" id="ARBA00004651"/>
    </source>
</evidence>